<keyword evidence="1" id="KW-1133">Transmembrane helix</keyword>
<gene>
    <name evidence="2" type="ORF">GGX14DRAFT_618259</name>
</gene>
<reference evidence="2" key="1">
    <citation type="submission" date="2023-03" db="EMBL/GenBank/DDBJ databases">
        <title>Massive genome expansion in bonnet fungi (Mycena s.s.) driven by repeated elements and novel gene families across ecological guilds.</title>
        <authorList>
            <consortium name="Lawrence Berkeley National Laboratory"/>
            <person name="Harder C.B."/>
            <person name="Miyauchi S."/>
            <person name="Viragh M."/>
            <person name="Kuo A."/>
            <person name="Thoen E."/>
            <person name="Andreopoulos B."/>
            <person name="Lu D."/>
            <person name="Skrede I."/>
            <person name="Drula E."/>
            <person name="Henrissat B."/>
            <person name="Morin E."/>
            <person name="Kohler A."/>
            <person name="Barry K."/>
            <person name="LaButti K."/>
            <person name="Morin E."/>
            <person name="Salamov A."/>
            <person name="Lipzen A."/>
            <person name="Mereny Z."/>
            <person name="Hegedus B."/>
            <person name="Baldrian P."/>
            <person name="Stursova M."/>
            <person name="Weitz H."/>
            <person name="Taylor A."/>
            <person name="Grigoriev I.V."/>
            <person name="Nagy L.G."/>
            <person name="Martin F."/>
            <person name="Kauserud H."/>
        </authorList>
    </citation>
    <scope>NUCLEOTIDE SEQUENCE</scope>
    <source>
        <strain evidence="2">9144</strain>
    </source>
</reference>
<evidence type="ECO:0000313" key="2">
    <source>
        <dbReference type="EMBL" id="KAJ7214069.1"/>
    </source>
</evidence>
<proteinExistence type="predicted"/>
<organism evidence="2 3">
    <name type="scientific">Mycena pura</name>
    <dbReference type="NCBI Taxonomy" id="153505"/>
    <lineage>
        <taxon>Eukaryota</taxon>
        <taxon>Fungi</taxon>
        <taxon>Dikarya</taxon>
        <taxon>Basidiomycota</taxon>
        <taxon>Agaricomycotina</taxon>
        <taxon>Agaricomycetes</taxon>
        <taxon>Agaricomycetidae</taxon>
        <taxon>Agaricales</taxon>
        <taxon>Marasmiineae</taxon>
        <taxon>Mycenaceae</taxon>
        <taxon>Mycena</taxon>
    </lineage>
</organism>
<name>A0AAD6YHL3_9AGAR</name>
<keyword evidence="3" id="KW-1185">Reference proteome</keyword>
<dbReference type="EMBL" id="JARJCW010000020">
    <property type="protein sequence ID" value="KAJ7214069.1"/>
    <property type="molecule type" value="Genomic_DNA"/>
</dbReference>
<dbReference type="Proteomes" id="UP001219525">
    <property type="component" value="Unassembled WGS sequence"/>
</dbReference>
<keyword evidence="1" id="KW-0472">Membrane</keyword>
<feature type="transmembrane region" description="Helical" evidence="1">
    <location>
        <begin position="104"/>
        <end position="123"/>
    </location>
</feature>
<evidence type="ECO:0000256" key="1">
    <source>
        <dbReference type="SAM" id="Phobius"/>
    </source>
</evidence>
<keyword evidence="1" id="KW-0812">Transmembrane</keyword>
<protein>
    <submittedName>
        <fullName evidence="2">Uncharacterized protein</fullName>
    </submittedName>
</protein>
<accession>A0AAD6YHL3</accession>
<sequence>MPGIPILPANLATLVVESFLYGFLLLLFISTIYFLATRRTLAGTNQTTKHHFTSVVFLGVTALFIVVTIHWSFVIYQAFLAFIHLGTNATEDAFYADLAQKPEVVKAVLLCIAVLLGDALVTYRLWIVWGQSRRIIVFPTLAILGTAISAVGGAAFINEEKPWTGTAFLLSLLLYPLPHIEDEISLRIPFDESAALQTSDLDFIATDNFPVILGISNTLIHARVGLGWSQGSGVEHKPHSPAKHASDCRKIWIWAIAAHSHHGLHRASVGS</sequence>
<feature type="transmembrane region" description="Helical" evidence="1">
    <location>
        <begin position="56"/>
        <end position="84"/>
    </location>
</feature>
<feature type="transmembrane region" description="Helical" evidence="1">
    <location>
        <begin position="18"/>
        <end position="36"/>
    </location>
</feature>
<feature type="transmembrane region" description="Helical" evidence="1">
    <location>
        <begin position="135"/>
        <end position="157"/>
    </location>
</feature>
<evidence type="ECO:0000313" key="3">
    <source>
        <dbReference type="Proteomes" id="UP001219525"/>
    </source>
</evidence>
<dbReference type="AlphaFoldDB" id="A0AAD6YHL3"/>
<comment type="caution">
    <text evidence="2">The sequence shown here is derived from an EMBL/GenBank/DDBJ whole genome shotgun (WGS) entry which is preliminary data.</text>
</comment>